<comment type="caution">
    <text evidence="13">The sequence shown here is derived from an EMBL/GenBank/DDBJ whole genome shotgun (WGS) entry which is preliminary data.</text>
</comment>
<name>A0ABQ8UU33_9EUKA</name>
<keyword evidence="7" id="KW-0443">Lipid metabolism</keyword>
<feature type="transmembrane region" description="Helical" evidence="12">
    <location>
        <begin position="12"/>
        <end position="31"/>
    </location>
</feature>
<evidence type="ECO:0000256" key="11">
    <source>
        <dbReference type="RuleBase" id="RU003750"/>
    </source>
</evidence>
<organism evidence="13 14">
    <name type="scientific">Paratrimastix pyriformis</name>
    <dbReference type="NCBI Taxonomy" id="342808"/>
    <lineage>
        <taxon>Eukaryota</taxon>
        <taxon>Metamonada</taxon>
        <taxon>Preaxostyla</taxon>
        <taxon>Paratrimastigidae</taxon>
        <taxon>Paratrimastix</taxon>
    </lineage>
</organism>
<keyword evidence="6 12" id="KW-1133">Transmembrane helix</keyword>
<evidence type="ECO:0000256" key="8">
    <source>
        <dbReference type="ARBA" id="ARBA00023136"/>
    </source>
</evidence>
<keyword evidence="8 12" id="KW-0472">Membrane</keyword>
<evidence type="ECO:0000256" key="2">
    <source>
        <dbReference type="ARBA" id="ARBA00010441"/>
    </source>
</evidence>
<evidence type="ECO:0000256" key="7">
    <source>
        <dbReference type="ARBA" id="ARBA00023098"/>
    </source>
</evidence>
<gene>
    <name evidence="13" type="ORF">PAPYR_968</name>
</gene>
<dbReference type="PIRSF" id="PIRSF000847">
    <property type="entry name" value="Phos_ph_gly_syn"/>
    <property type="match status" value="1"/>
</dbReference>
<evidence type="ECO:0000313" key="14">
    <source>
        <dbReference type="Proteomes" id="UP001141327"/>
    </source>
</evidence>
<evidence type="ECO:0000256" key="6">
    <source>
        <dbReference type="ARBA" id="ARBA00022989"/>
    </source>
</evidence>
<dbReference type="NCBIfam" id="TIGR00560">
    <property type="entry name" value="pgsA"/>
    <property type="match status" value="1"/>
</dbReference>
<feature type="transmembrane region" description="Helical" evidence="12">
    <location>
        <begin position="129"/>
        <end position="147"/>
    </location>
</feature>
<evidence type="ECO:0000256" key="9">
    <source>
        <dbReference type="ARBA" id="ARBA00023209"/>
    </source>
</evidence>
<keyword evidence="4 11" id="KW-0808">Transferase</keyword>
<keyword evidence="14" id="KW-1185">Reference proteome</keyword>
<evidence type="ECO:0000256" key="3">
    <source>
        <dbReference type="ARBA" id="ARBA00022516"/>
    </source>
</evidence>
<evidence type="ECO:0000256" key="5">
    <source>
        <dbReference type="ARBA" id="ARBA00022692"/>
    </source>
</evidence>
<dbReference type="Proteomes" id="UP001141327">
    <property type="component" value="Unassembled WGS sequence"/>
</dbReference>
<reference evidence="13" key="1">
    <citation type="journal article" date="2022" name="bioRxiv">
        <title>Genomics of Preaxostyla Flagellates Illuminates Evolutionary Transitions and the Path Towards Mitochondrial Loss.</title>
        <authorList>
            <person name="Novak L.V.F."/>
            <person name="Treitli S.C."/>
            <person name="Pyrih J."/>
            <person name="Halakuc P."/>
            <person name="Pipaliya S.V."/>
            <person name="Vacek V."/>
            <person name="Brzon O."/>
            <person name="Soukal P."/>
            <person name="Eme L."/>
            <person name="Dacks J.B."/>
            <person name="Karnkowska A."/>
            <person name="Elias M."/>
            <person name="Hampl V."/>
        </authorList>
    </citation>
    <scope>NUCLEOTIDE SEQUENCE</scope>
    <source>
        <strain evidence="13">RCP-MX</strain>
    </source>
</reference>
<evidence type="ECO:0000313" key="13">
    <source>
        <dbReference type="EMBL" id="KAJ4462353.1"/>
    </source>
</evidence>
<feature type="transmembrane region" description="Helical" evidence="12">
    <location>
        <begin position="96"/>
        <end position="117"/>
    </location>
</feature>
<dbReference type="InterPro" id="IPR050324">
    <property type="entry name" value="CDP-alcohol_PTase-I"/>
</dbReference>
<feature type="transmembrane region" description="Helical" evidence="12">
    <location>
        <begin position="159"/>
        <end position="184"/>
    </location>
</feature>
<evidence type="ECO:0000256" key="4">
    <source>
        <dbReference type="ARBA" id="ARBA00022679"/>
    </source>
</evidence>
<protein>
    <submittedName>
        <fullName evidence="13">CDP-diacylglycerol--glycerol-3-phosphate 3-phosphatidyltransferase</fullName>
    </submittedName>
</protein>
<accession>A0ABQ8UU33</accession>
<proteinExistence type="inferred from homology"/>
<dbReference type="InterPro" id="IPR048254">
    <property type="entry name" value="CDP_ALCOHOL_P_TRANSF_CS"/>
</dbReference>
<sequence>MPSSMLENLPNFLTYSRILAIPLIIAIFYYPRPWTDWAAFGIFVAAAITDYFDGKLARAWHVTSMLGRLLDPIADKMLVTAVLFMLASNKRLNGTALIPAVVILLREVLISGLREFLASINARGVPVTWLAKWKTAIQMVAISFLILGPSGTRATGDRVNFTLIGVSGIWVAAALTLVTGWGYLREGVRQAGAVDRK</sequence>
<evidence type="ECO:0000256" key="1">
    <source>
        <dbReference type="ARBA" id="ARBA00004141"/>
    </source>
</evidence>
<dbReference type="PANTHER" id="PTHR14269">
    <property type="entry name" value="CDP-DIACYLGLYCEROL--GLYCEROL-3-PHOSPHATE 3-PHOSPHATIDYLTRANSFERASE-RELATED"/>
    <property type="match status" value="1"/>
</dbReference>
<keyword evidence="9" id="KW-0594">Phospholipid biosynthesis</keyword>
<dbReference type="Gene3D" id="1.20.120.1760">
    <property type="match status" value="1"/>
</dbReference>
<dbReference type="InterPro" id="IPR000462">
    <property type="entry name" value="CDP-OH_P_trans"/>
</dbReference>
<keyword evidence="5 12" id="KW-0812">Transmembrane</keyword>
<keyword evidence="10" id="KW-1208">Phospholipid metabolism</keyword>
<dbReference type="EMBL" id="JAPMOS010000003">
    <property type="protein sequence ID" value="KAJ4462353.1"/>
    <property type="molecule type" value="Genomic_DNA"/>
</dbReference>
<comment type="subcellular location">
    <subcellularLocation>
        <location evidence="1">Membrane</location>
        <topology evidence="1">Multi-pass membrane protein</topology>
    </subcellularLocation>
</comment>
<evidence type="ECO:0000256" key="12">
    <source>
        <dbReference type="SAM" id="Phobius"/>
    </source>
</evidence>
<dbReference type="PROSITE" id="PS00379">
    <property type="entry name" value="CDP_ALCOHOL_P_TRANSF"/>
    <property type="match status" value="1"/>
</dbReference>
<dbReference type="Pfam" id="PF01066">
    <property type="entry name" value="CDP-OH_P_transf"/>
    <property type="match status" value="1"/>
</dbReference>
<dbReference type="InterPro" id="IPR004570">
    <property type="entry name" value="Phosphatidylglycerol_P_synth"/>
</dbReference>
<comment type="similarity">
    <text evidence="2 11">Belongs to the CDP-alcohol phosphatidyltransferase class-I family.</text>
</comment>
<keyword evidence="3" id="KW-0444">Lipid biosynthesis</keyword>
<dbReference type="PANTHER" id="PTHR14269:SF62">
    <property type="entry name" value="CDP-DIACYLGLYCEROL--GLYCEROL-3-PHOSPHATE 3-PHOSPHATIDYLTRANSFERASE 1, CHLOROPLASTIC"/>
    <property type="match status" value="1"/>
</dbReference>
<evidence type="ECO:0000256" key="10">
    <source>
        <dbReference type="ARBA" id="ARBA00023264"/>
    </source>
</evidence>
<dbReference type="InterPro" id="IPR043130">
    <property type="entry name" value="CDP-OH_PTrfase_TM_dom"/>
</dbReference>